<proteinExistence type="predicted"/>
<dbReference type="GO" id="GO:0005198">
    <property type="term" value="F:structural molecule activity"/>
    <property type="evidence" value="ECO:0007669"/>
    <property type="project" value="InterPro"/>
</dbReference>
<dbReference type="EMBL" id="MN739901">
    <property type="protein sequence ID" value="QHT76750.1"/>
    <property type="molecule type" value="Genomic_DNA"/>
</dbReference>
<dbReference type="InterPro" id="IPR031654">
    <property type="entry name" value="Capsid_N"/>
</dbReference>
<dbReference type="AlphaFoldDB" id="A0A6C0H8R0"/>
<dbReference type="Pfam" id="PF16903">
    <property type="entry name" value="Capsid_N"/>
    <property type="match status" value="2"/>
</dbReference>
<evidence type="ECO:0008006" key="5">
    <source>
        <dbReference type="Google" id="ProtNLM"/>
    </source>
</evidence>
<evidence type="ECO:0000256" key="1">
    <source>
        <dbReference type="SAM" id="Coils"/>
    </source>
</evidence>
<sequence>MTSSGGLLQMVTVGKQDIYLTKDPEITFFKKVYKRHTNFSLEFKEILPDQPTAYNNIISFTLNNGDLIHRCYLEINLPLYELKDDFITNLDYINTKTNTIQKLNNTLQIWQNKYNNLNNYVQIILKLYRKLQNALFTSNITLNILKNITDQFNFSYKYDNYVNNIEPAIFNLINIPGYINSITTAITPTNKYIYIDNLNNKYTTMLYYLKYYYYQINKYTSNIKELTKPNQINFSFAEYLGHNFFKNYSITIGGLEISSYENDFLHINQLHNITDQGLTNYLELIGHNPNLYKYNNESKGNTKVIVPLIFWFNKNAGSSLPLVALQFSSVIINVKLNSLTNIITFENYDDMYNNLLIIKIDILPNNFIKNIKLMYKNYKFNNFYVEYNCLFINYELLTLQFPCLTTEDKIDILHRYGSCYNNNELILQYPYMNINEIQNIDLYYIDVYQWTNFMKNISSCSYKEKFCFYYPYIDYNMYYGLINNPPIIKLITEVVYLDDIEREKFADTKLEYIIETTTSDINNFNYTDIYFNTNLSFSKLTKELLWYIQPYIYYNGFNINGKNKNLLFDISLLSNNNILKYQHLYFNNLDVLVLTNDNISNNYYTYLLSYKYLNNILCEGVYYHSFCLYPEETQPSGTVNLKYIKGANYILELNQNFNNEYTKILNKLHINKLQFQLKMISKNYEVLIIHNGQCLFLFV</sequence>
<dbReference type="InterPro" id="IPR007542">
    <property type="entry name" value="MCP_C"/>
</dbReference>
<dbReference type="SUPFAM" id="SSF49749">
    <property type="entry name" value="Group II dsDNA viruses VP"/>
    <property type="match status" value="2"/>
</dbReference>
<dbReference type="Gene3D" id="2.70.9.10">
    <property type="entry name" value="Adenovirus Type 2 Hexon, domain 4"/>
    <property type="match status" value="1"/>
</dbReference>
<dbReference type="Gene3D" id="2.70.9.20">
    <property type="entry name" value="Major capsid protein Vp54"/>
    <property type="match status" value="1"/>
</dbReference>
<protein>
    <recommendedName>
        <fullName evidence="5">Major capsid protein N-terminal domain-containing protein</fullName>
    </recommendedName>
</protein>
<accession>A0A6C0H8R0</accession>
<evidence type="ECO:0000259" key="2">
    <source>
        <dbReference type="Pfam" id="PF04451"/>
    </source>
</evidence>
<reference evidence="4" key="1">
    <citation type="journal article" date="2020" name="Nature">
        <title>Giant virus diversity and host interactions through global metagenomics.</title>
        <authorList>
            <person name="Schulz F."/>
            <person name="Roux S."/>
            <person name="Paez-Espino D."/>
            <person name="Jungbluth S."/>
            <person name="Walsh D.A."/>
            <person name="Denef V.J."/>
            <person name="McMahon K.D."/>
            <person name="Konstantinidis K.T."/>
            <person name="Eloe-Fadrosh E.A."/>
            <person name="Kyrpides N.C."/>
            <person name="Woyke T."/>
        </authorList>
    </citation>
    <scope>NUCLEOTIDE SEQUENCE</scope>
    <source>
        <strain evidence="4">GVMAG-M-3300023179-82</strain>
    </source>
</reference>
<feature type="domain" description="Major capsid protein C-terminal" evidence="2">
    <location>
        <begin position="501"/>
        <end position="693"/>
    </location>
</feature>
<name>A0A6C0H8R0_9ZZZZ</name>
<dbReference type="InterPro" id="IPR016112">
    <property type="entry name" value="VP_dsDNA_II"/>
</dbReference>
<dbReference type="InterPro" id="IPR038519">
    <property type="entry name" value="MCP_C_sf"/>
</dbReference>
<organism evidence="4">
    <name type="scientific">viral metagenome</name>
    <dbReference type="NCBI Taxonomy" id="1070528"/>
    <lineage>
        <taxon>unclassified sequences</taxon>
        <taxon>metagenomes</taxon>
        <taxon>organismal metagenomes</taxon>
    </lineage>
</organism>
<evidence type="ECO:0000313" key="4">
    <source>
        <dbReference type="EMBL" id="QHT76750.1"/>
    </source>
</evidence>
<evidence type="ECO:0000259" key="3">
    <source>
        <dbReference type="Pfam" id="PF16903"/>
    </source>
</evidence>
<feature type="domain" description="Major capsid protein N-terminal" evidence="3">
    <location>
        <begin position="27"/>
        <end position="125"/>
    </location>
</feature>
<feature type="domain" description="Major capsid protein N-terminal" evidence="3">
    <location>
        <begin position="224"/>
        <end position="354"/>
    </location>
</feature>
<dbReference type="Pfam" id="PF04451">
    <property type="entry name" value="Capsid_NCLDV"/>
    <property type="match status" value="1"/>
</dbReference>
<keyword evidence="1" id="KW-0175">Coiled coil</keyword>
<feature type="coiled-coil region" evidence="1">
    <location>
        <begin position="93"/>
        <end position="120"/>
    </location>
</feature>